<dbReference type="Proteomes" id="UP000747542">
    <property type="component" value="Unassembled WGS sequence"/>
</dbReference>
<dbReference type="EMBL" id="JAHLQT010024020">
    <property type="protein sequence ID" value="KAG7165617.1"/>
    <property type="molecule type" value="Genomic_DNA"/>
</dbReference>
<evidence type="ECO:0000256" key="1">
    <source>
        <dbReference type="SAM" id="MobiDB-lite"/>
    </source>
</evidence>
<accession>A0A8J5JW54</accession>
<name>A0A8J5JW54_HOMAM</name>
<gene>
    <name evidence="2" type="ORF">Hamer_G013118</name>
</gene>
<reference evidence="2" key="1">
    <citation type="journal article" date="2021" name="Sci. Adv.">
        <title>The American lobster genome reveals insights on longevity, neural, and immune adaptations.</title>
        <authorList>
            <person name="Polinski J.M."/>
            <person name="Zimin A.V."/>
            <person name="Clark K.F."/>
            <person name="Kohn A.B."/>
            <person name="Sadowski N."/>
            <person name="Timp W."/>
            <person name="Ptitsyn A."/>
            <person name="Khanna P."/>
            <person name="Romanova D.Y."/>
            <person name="Williams P."/>
            <person name="Greenwood S.J."/>
            <person name="Moroz L.L."/>
            <person name="Walt D.R."/>
            <person name="Bodnar A.G."/>
        </authorList>
    </citation>
    <scope>NUCLEOTIDE SEQUENCE</scope>
    <source>
        <strain evidence="2">GMGI-L3</strain>
    </source>
</reference>
<evidence type="ECO:0000313" key="3">
    <source>
        <dbReference type="Proteomes" id="UP000747542"/>
    </source>
</evidence>
<keyword evidence="3" id="KW-1185">Reference proteome</keyword>
<protein>
    <submittedName>
        <fullName evidence="2">Uncharacterized protein</fullName>
    </submittedName>
</protein>
<proteinExistence type="predicted"/>
<dbReference type="AlphaFoldDB" id="A0A8J5JW54"/>
<comment type="caution">
    <text evidence="2">The sequence shown here is derived from an EMBL/GenBank/DDBJ whole genome shotgun (WGS) entry which is preliminary data.</text>
</comment>
<sequence>MKNGNQHQRVTHVKPGEPTTHQLSEMLTTLARFSEQLEEYDTRPHAQNHICPVIDKVVEEYTALYMSCVNAHQQALITRARPSLPVNA</sequence>
<feature type="region of interest" description="Disordered" evidence="1">
    <location>
        <begin position="1"/>
        <end position="20"/>
    </location>
</feature>
<organism evidence="2 3">
    <name type="scientific">Homarus americanus</name>
    <name type="common">American lobster</name>
    <dbReference type="NCBI Taxonomy" id="6706"/>
    <lineage>
        <taxon>Eukaryota</taxon>
        <taxon>Metazoa</taxon>
        <taxon>Ecdysozoa</taxon>
        <taxon>Arthropoda</taxon>
        <taxon>Crustacea</taxon>
        <taxon>Multicrustacea</taxon>
        <taxon>Malacostraca</taxon>
        <taxon>Eumalacostraca</taxon>
        <taxon>Eucarida</taxon>
        <taxon>Decapoda</taxon>
        <taxon>Pleocyemata</taxon>
        <taxon>Astacidea</taxon>
        <taxon>Nephropoidea</taxon>
        <taxon>Nephropidae</taxon>
        <taxon>Homarus</taxon>
    </lineage>
</organism>
<evidence type="ECO:0000313" key="2">
    <source>
        <dbReference type="EMBL" id="KAG7165617.1"/>
    </source>
</evidence>